<sequence>MTIAIDADDVATIRKHLRTAAEDVGEAVPQLPGAAAFGPQVLGSAVASFEAAMRREADRLAERWAALDTGVRDTLDDMSAVEDELVAGIGRYGAVFGAAAGAAGSDMVGGGADAPRTDGPLR</sequence>
<reference evidence="2 3" key="1">
    <citation type="submission" date="2021-02" db="EMBL/GenBank/DDBJ databases">
        <title>Draft genome and description of Leucobacter sp nov strain Marseille-Q4368.</title>
        <authorList>
            <person name="Boxberger M."/>
            <person name="La Scola B."/>
        </authorList>
    </citation>
    <scope>NUCLEOTIDE SEQUENCE [LARGE SCALE GENOMIC DNA]</scope>
    <source>
        <strain evidence="2 3">Marseille-Q4368</strain>
    </source>
</reference>
<dbReference type="EMBL" id="JAFEVO010000001">
    <property type="protein sequence ID" value="MBS3181901.1"/>
    <property type="molecule type" value="Genomic_DNA"/>
</dbReference>
<name>A0ABS5M4L6_9MICO</name>
<evidence type="ECO:0000313" key="3">
    <source>
        <dbReference type="Proteomes" id="UP000811492"/>
    </source>
</evidence>
<accession>A0ABS5M4L6</accession>
<dbReference type="Proteomes" id="UP000811492">
    <property type="component" value="Unassembled WGS sequence"/>
</dbReference>
<comment type="caution">
    <text evidence="2">The sequence shown here is derived from an EMBL/GenBank/DDBJ whole genome shotgun (WGS) entry which is preliminary data.</text>
</comment>
<proteinExistence type="predicted"/>
<organism evidence="2 3">
    <name type="scientific">Leucobacter manosquensis</name>
    <dbReference type="NCBI Taxonomy" id="2810611"/>
    <lineage>
        <taxon>Bacteria</taxon>
        <taxon>Bacillati</taxon>
        <taxon>Actinomycetota</taxon>
        <taxon>Actinomycetes</taxon>
        <taxon>Micrococcales</taxon>
        <taxon>Microbacteriaceae</taxon>
        <taxon>Leucobacter</taxon>
    </lineage>
</organism>
<evidence type="ECO:0000256" key="1">
    <source>
        <dbReference type="SAM" id="MobiDB-lite"/>
    </source>
</evidence>
<protein>
    <recommendedName>
        <fullName evidence="4">PE domain-containing protein</fullName>
    </recommendedName>
</protein>
<feature type="region of interest" description="Disordered" evidence="1">
    <location>
        <begin position="103"/>
        <end position="122"/>
    </location>
</feature>
<keyword evidence="3" id="KW-1185">Reference proteome</keyword>
<evidence type="ECO:0008006" key="4">
    <source>
        <dbReference type="Google" id="ProtNLM"/>
    </source>
</evidence>
<dbReference type="RefSeq" id="WP_090151161.1">
    <property type="nucleotide sequence ID" value="NZ_JAFEVO010000001.1"/>
</dbReference>
<gene>
    <name evidence="2" type="ORF">JSQ98_06780</name>
</gene>
<evidence type="ECO:0000313" key="2">
    <source>
        <dbReference type="EMBL" id="MBS3181901.1"/>
    </source>
</evidence>